<name>A0A2P5YDJ0_GOSBA</name>
<evidence type="ECO:0000313" key="2">
    <source>
        <dbReference type="Proteomes" id="UP000239757"/>
    </source>
</evidence>
<sequence>MLKEQEENGNSSSILLVELPLGEATEGFELEKAICSDGLFMLALNHWDPISHSFSHPLCLTSPPLTVNVCISQPPIFSSSTLYLRIYGASSLSPPHRHSLLNQVSRMLRLSESEENNVREFHRKKHYKKKKKQLSI</sequence>
<accession>A0A2P5YDJ0</accession>
<evidence type="ECO:0000313" key="1">
    <source>
        <dbReference type="EMBL" id="PPS13636.1"/>
    </source>
</evidence>
<proteinExistence type="predicted"/>
<reference evidence="1 2" key="1">
    <citation type="submission" date="2015-01" db="EMBL/GenBank/DDBJ databases">
        <title>Genome of allotetraploid Gossypium barbadense reveals genomic plasticity and fiber elongation in cotton evolution.</title>
        <authorList>
            <person name="Chen X."/>
            <person name="Liu X."/>
            <person name="Zhao B."/>
            <person name="Zheng H."/>
            <person name="Hu Y."/>
            <person name="Lu G."/>
            <person name="Yang C."/>
            <person name="Chen J."/>
            <person name="Shan C."/>
            <person name="Zhang L."/>
            <person name="Zhou Y."/>
            <person name="Wang L."/>
            <person name="Guo W."/>
            <person name="Bai Y."/>
            <person name="Ruan J."/>
            <person name="Shangguan X."/>
            <person name="Mao Y."/>
            <person name="Jiang J."/>
            <person name="Zhu Y."/>
            <person name="Lei J."/>
            <person name="Kang H."/>
            <person name="Chen S."/>
            <person name="He X."/>
            <person name="Wang R."/>
            <person name="Wang Y."/>
            <person name="Chen J."/>
            <person name="Wang L."/>
            <person name="Yu S."/>
            <person name="Wang B."/>
            <person name="Wei J."/>
            <person name="Song S."/>
            <person name="Lu X."/>
            <person name="Gao Z."/>
            <person name="Gu W."/>
            <person name="Deng X."/>
            <person name="Ma D."/>
            <person name="Wang S."/>
            <person name="Liang W."/>
            <person name="Fang L."/>
            <person name="Cai C."/>
            <person name="Zhu X."/>
            <person name="Zhou B."/>
            <person name="Zhang Y."/>
            <person name="Chen Z."/>
            <person name="Xu S."/>
            <person name="Zhu R."/>
            <person name="Wang S."/>
            <person name="Zhang T."/>
            <person name="Zhao G."/>
        </authorList>
    </citation>
    <scope>NUCLEOTIDE SEQUENCE [LARGE SCALE GENOMIC DNA]</scope>
    <source>
        <strain evidence="2">cv. Xinhai21</strain>
        <tissue evidence="1">Leaf</tissue>
    </source>
</reference>
<dbReference type="Proteomes" id="UP000239757">
    <property type="component" value="Unassembled WGS sequence"/>
</dbReference>
<dbReference type="EMBL" id="KZ663327">
    <property type="protein sequence ID" value="PPS13636.1"/>
    <property type="molecule type" value="Genomic_DNA"/>
</dbReference>
<dbReference type="AlphaFoldDB" id="A0A2P5YDJ0"/>
<protein>
    <submittedName>
        <fullName evidence="1">Uncharacterized protein</fullName>
    </submittedName>
</protein>
<organism evidence="1 2">
    <name type="scientific">Gossypium barbadense</name>
    <name type="common">Sea Island cotton</name>
    <name type="synonym">Hibiscus barbadensis</name>
    <dbReference type="NCBI Taxonomy" id="3634"/>
    <lineage>
        <taxon>Eukaryota</taxon>
        <taxon>Viridiplantae</taxon>
        <taxon>Streptophyta</taxon>
        <taxon>Embryophyta</taxon>
        <taxon>Tracheophyta</taxon>
        <taxon>Spermatophyta</taxon>
        <taxon>Magnoliopsida</taxon>
        <taxon>eudicotyledons</taxon>
        <taxon>Gunneridae</taxon>
        <taxon>Pentapetalae</taxon>
        <taxon>rosids</taxon>
        <taxon>malvids</taxon>
        <taxon>Malvales</taxon>
        <taxon>Malvaceae</taxon>
        <taxon>Malvoideae</taxon>
        <taxon>Gossypium</taxon>
    </lineage>
</organism>
<dbReference type="OrthoDB" id="4951845at2759"/>
<gene>
    <name evidence="1" type="ORF">GOBAR_AA06943</name>
</gene>